<organism evidence="5 6">
    <name type="scientific">Sistotremastrum suecicum HHB10207 ss-3</name>
    <dbReference type="NCBI Taxonomy" id="1314776"/>
    <lineage>
        <taxon>Eukaryota</taxon>
        <taxon>Fungi</taxon>
        <taxon>Dikarya</taxon>
        <taxon>Basidiomycota</taxon>
        <taxon>Agaricomycotina</taxon>
        <taxon>Agaricomycetes</taxon>
        <taxon>Sistotremastrales</taxon>
        <taxon>Sistotremastraceae</taxon>
        <taxon>Sistotremastrum</taxon>
    </lineage>
</organism>
<sequence>MPIQSPRPPVNFPTIDILTWIFDDETYQYDRSKPLFVNALDPSRYLTGNGLRDVTMKIGHGLRELVGVKPGDVVLCSSPNHLLYPAVVFGTICAGAIFSGADPTYTAFELSRQLQDCGAKVIFASAATLSVVRTCAAELSVPRSHIFLIDGPKDGIRGIEDLLNLEGKDWQRLTTFREVVTTSGVLTYSSGTTGFPKGCEMTHWNMVSHSVSFIHSSYQKSARESRPEQPYIEPVVLTHISLFRGLGIYLYMINSARLGHLTYIFEPPSLRDVLNAIPRFQINHLLITPSIAVLLVKSPFVKNFNLVSVTQVVCIGAPLGSEVALAVEQVLDPDGSKNLKLCQSWGLTEFGIAAAFDHGDWDDQTGRLAVGPLLASVEAKIVDEEGTEVVQGKHGEIWLRAPFVFKGYWKNENATRETITLDGWFKTGDIGKTDHRGFFYITDRKKEMLKVRGVPVAPAELEAILLSHPHVADAGVIGVPGNAKDNYGGEDPRAYIVKSNPELTAASIHAWMARHLTHYKHLTGGIEFVDVVPKNGMGKVIRRNLRDRAAESRTELTLMSRI</sequence>
<dbReference type="InterPro" id="IPR025110">
    <property type="entry name" value="AMP-bd_C"/>
</dbReference>
<evidence type="ECO:0000259" key="3">
    <source>
        <dbReference type="Pfam" id="PF00501"/>
    </source>
</evidence>
<dbReference type="OrthoDB" id="1898221at2759"/>
<accession>A0A166GGN3</accession>
<dbReference type="STRING" id="1314776.A0A166GGN3"/>
<dbReference type="AlphaFoldDB" id="A0A166GGN3"/>
<dbReference type="PANTHER" id="PTHR24096:SF149">
    <property type="entry name" value="AMP-BINDING DOMAIN-CONTAINING PROTEIN-RELATED"/>
    <property type="match status" value="1"/>
</dbReference>
<dbReference type="Pfam" id="PF13193">
    <property type="entry name" value="AMP-binding_C"/>
    <property type="match status" value="1"/>
</dbReference>
<dbReference type="EMBL" id="KV428019">
    <property type="protein sequence ID" value="KZT41666.1"/>
    <property type="molecule type" value="Genomic_DNA"/>
</dbReference>
<protein>
    <submittedName>
        <fullName evidence="5">AMP-binding enzyme</fullName>
    </submittedName>
</protein>
<keyword evidence="2" id="KW-0436">Ligase</keyword>
<gene>
    <name evidence="5" type="ORF">SISSUDRAFT_1059195</name>
</gene>
<reference evidence="5 6" key="1">
    <citation type="journal article" date="2016" name="Mol. Biol. Evol.">
        <title>Comparative Genomics of Early-Diverging Mushroom-Forming Fungi Provides Insights into the Origins of Lignocellulose Decay Capabilities.</title>
        <authorList>
            <person name="Nagy L.G."/>
            <person name="Riley R."/>
            <person name="Tritt A."/>
            <person name="Adam C."/>
            <person name="Daum C."/>
            <person name="Floudas D."/>
            <person name="Sun H."/>
            <person name="Yadav J.S."/>
            <person name="Pangilinan J."/>
            <person name="Larsson K.H."/>
            <person name="Matsuura K."/>
            <person name="Barry K."/>
            <person name="Labutti K."/>
            <person name="Kuo R."/>
            <person name="Ohm R.A."/>
            <person name="Bhattacharya S.S."/>
            <person name="Shirouzu T."/>
            <person name="Yoshinaga Y."/>
            <person name="Martin F.M."/>
            <person name="Grigoriev I.V."/>
            <person name="Hibbett D.S."/>
        </authorList>
    </citation>
    <scope>NUCLEOTIDE SEQUENCE [LARGE SCALE GENOMIC DNA]</scope>
    <source>
        <strain evidence="5 6">HHB10207 ss-3</strain>
    </source>
</reference>
<evidence type="ECO:0000256" key="1">
    <source>
        <dbReference type="ARBA" id="ARBA00006432"/>
    </source>
</evidence>
<proteinExistence type="inferred from homology"/>
<evidence type="ECO:0000256" key="2">
    <source>
        <dbReference type="ARBA" id="ARBA00022598"/>
    </source>
</evidence>
<dbReference type="PROSITE" id="PS00455">
    <property type="entry name" value="AMP_BINDING"/>
    <property type="match status" value="1"/>
</dbReference>
<evidence type="ECO:0000259" key="4">
    <source>
        <dbReference type="Pfam" id="PF13193"/>
    </source>
</evidence>
<dbReference type="GO" id="GO:0016405">
    <property type="term" value="F:CoA-ligase activity"/>
    <property type="evidence" value="ECO:0007669"/>
    <property type="project" value="TreeGrafter"/>
</dbReference>
<dbReference type="Gene3D" id="3.30.300.30">
    <property type="match status" value="1"/>
</dbReference>
<feature type="domain" description="AMP-binding enzyme C-terminal" evidence="4">
    <location>
        <begin position="460"/>
        <end position="539"/>
    </location>
</feature>
<name>A0A166GGN3_9AGAM</name>
<evidence type="ECO:0000313" key="5">
    <source>
        <dbReference type="EMBL" id="KZT41666.1"/>
    </source>
</evidence>
<evidence type="ECO:0000313" key="6">
    <source>
        <dbReference type="Proteomes" id="UP000076798"/>
    </source>
</evidence>
<feature type="domain" description="AMP-dependent synthetase/ligase" evidence="3">
    <location>
        <begin position="32"/>
        <end position="409"/>
    </location>
</feature>
<dbReference type="Proteomes" id="UP000076798">
    <property type="component" value="Unassembled WGS sequence"/>
</dbReference>
<dbReference type="InterPro" id="IPR045851">
    <property type="entry name" value="AMP-bd_C_sf"/>
</dbReference>
<dbReference type="InterPro" id="IPR020845">
    <property type="entry name" value="AMP-binding_CS"/>
</dbReference>
<dbReference type="PANTHER" id="PTHR24096">
    <property type="entry name" value="LONG-CHAIN-FATTY-ACID--COA LIGASE"/>
    <property type="match status" value="1"/>
</dbReference>
<dbReference type="SUPFAM" id="SSF56801">
    <property type="entry name" value="Acetyl-CoA synthetase-like"/>
    <property type="match status" value="1"/>
</dbReference>
<dbReference type="Pfam" id="PF00501">
    <property type="entry name" value="AMP-binding"/>
    <property type="match status" value="1"/>
</dbReference>
<dbReference type="InterPro" id="IPR000873">
    <property type="entry name" value="AMP-dep_synth/lig_dom"/>
</dbReference>
<dbReference type="Gene3D" id="2.30.38.10">
    <property type="entry name" value="Luciferase, Domain 3"/>
    <property type="match status" value="1"/>
</dbReference>
<dbReference type="Gene3D" id="3.40.50.980">
    <property type="match status" value="2"/>
</dbReference>
<keyword evidence="6" id="KW-1185">Reference proteome</keyword>
<comment type="similarity">
    <text evidence="1">Belongs to the ATP-dependent AMP-binding enzyme family.</text>
</comment>